<feature type="region of interest" description="Disordered" evidence="2">
    <location>
        <begin position="59"/>
        <end position="104"/>
    </location>
</feature>
<sequence>MAKQTLEKLMESVHTLTEMVGRTEARNQELEDRIIHLENAVHHQAAYIADLQARTLVRPRQEQAHEAQEDFEEAQEEFEKAGDMDVEAAEHEEKKEGRGEDEGAGAGRFSVLFKEEGIDAAFDIVARSYRQPTPADIATTTATAAAKNYPGFPKSFRLIFDKWIISDTGGRPSVWALETSHHHWRRRLIGARKTTFSREKKVMRRFLDLVRHSTGPVAPRVRMARHSIEEEIHQAGSLVKFLSTLN</sequence>
<name>A0A9P5SA49_9FUNG</name>
<gene>
    <name evidence="3" type="ORF">BG015_005389</name>
</gene>
<protein>
    <submittedName>
        <fullName evidence="3">Uncharacterized protein</fullName>
    </submittedName>
</protein>
<evidence type="ECO:0000313" key="3">
    <source>
        <dbReference type="EMBL" id="KAF9156420.1"/>
    </source>
</evidence>
<feature type="compositionally biased region" description="Basic and acidic residues" evidence="2">
    <location>
        <begin position="77"/>
        <end position="101"/>
    </location>
</feature>
<evidence type="ECO:0000256" key="1">
    <source>
        <dbReference type="SAM" id="Coils"/>
    </source>
</evidence>
<proteinExistence type="predicted"/>
<organism evidence="3 4">
    <name type="scientific">Linnemannia schmuckeri</name>
    <dbReference type="NCBI Taxonomy" id="64567"/>
    <lineage>
        <taxon>Eukaryota</taxon>
        <taxon>Fungi</taxon>
        <taxon>Fungi incertae sedis</taxon>
        <taxon>Mucoromycota</taxon>
        <taxon>Mortierellomycotina</taxon>
        <taxon>Mortierellomycetes</taxon>
        <taxon>Mortierellales</taxon>
        <taxon>Mortierellaceae</taxon>
        <taxon>Linnemannia</taxon>
    </lineage>
</organism>
<dbReference type="EMBL" id="JAAAUQ010000025">
    <property type="protein sequence ID" value="KAF9156420.1"/>
    <property type="molecule type" value="Genomic_DNA"/>
</dbReference>
<keyword evidence="1" id="KW-0175">Coiled coil</keyword>
<dbReference type="Proteomes" id="UP000748756">
    <property type="component" value="Unassembled WGS sequence"/>
</dbReference>
<keyword evidence="4" id="KW-1185">Reference proteome</keyword>
<feature type="compositionally biased region" description="Basic and acidic residues" evidence="2">
    <location>
        <begin position="59"/>
        <end position="68"/>
    </location>
</feature>
<evidence type="ECO:0000313" key="4">
    <source>
        <dbReference type="Proteomes" id="UP000748756"/>
    </source>
</evidence>
<feature type="coiled-coil region" evidence="1">
    <location>
        <begin position="13"/>
        <end position="40"/>
    </location>
</feature>
<accession>A0A9P5SA49</accession>
<reference evidence="3" key="1">
    <citation type="journal article" date="2020" name="Fungal Divers.">
        <title>Resolving the Mortierellaceae phylogeny through synthesis of multi-gene phylogenetics and phylogenomics.</title>
        <authorList>
            <person name="Vandepol N."/>
            <person name="Liber J."/>
            <person name="Desiro A."/>
            <person name="Na H."/>
            <person name="Kennedy M."/>
            <person name="Barry K."/>
            <person name="Grigoriev I.V."/>
            <person name="Miller A.N."/>
            <person name="O'Donnell K."/>
            <person name="Stajich J.E."/>
            <person name="Bonito G."/>
        </authorList>
    </citation>
    <scope>NUCLEOTIDE SEQUENCE</scope>
    <source>
        <strain evidence="3">NRRL 6426</strain>
    </source>
</reference>
<evidence type="ECO:0000256" key="2">
    <source>
        <dbReference type="SAM" id="MobiDB-lite"/>
    </source>
</evidence>
<dbReference type="OrthoDB" id="10372745at2759"/>
<comment type="caution">
    <text evidence="3">The sequence shown here is derived from an EMBL/GenBank/DDBJ whole genome shotgun (WGS) entry which is preliminary data.</text>
</comment>
<dbReference type="AlphaFoldDB" id="A0A9P5SA49"/>